<reference evidence="3 4" key="1">
    <citation type="submission" date="2023-09" db="EMBL/GenBank/DDBJ databases">
        <title>Pangenome analysis of Batrachochytrium dendrobatidis and related Chytrids.</title>
        <authorList>
            <person name="Yacoub M.N."/>
            <person name="Stajich J.E."/>
            <person name="James T.Y."/>
        </authorList>
    </citation>
    <scope>NUCLEOTIDE SEQUENCE [LARGE SCALE GENOMIC DNA]</scope>
    <source>
        <strain evidence="3 4">JEL0888</strain>
    </source>
</reference>
<keyword evidence="2" id="KW-0472">Membrane</keyword>
<feature type="transmembrane region" description="Helical" evidence="2">
    <location>
        <begin position="408"/>
        <end position="427"/>
    </location>
</feature>
<keyword evidence="2" id="KW-1133">Transmembrane helix</keyword>
<sequence>MDAIVASLGHPSEVAALLRFKFSGSGKVMYKAKRSLPPKDDSAAYTRAMCYYYLNRTSRSFARVIQELDDELRDPVCIFYLVLRGLDTIEDDMTLPVDKKLPLLRSFHELTTKSGWTFDENGPDEADRELLVNYDVVIDQLLRLKPGYRKTIVDIARRMGAGMADFVAGKQVITLEDFDLYTHYVAGLVGIGLTGLFIESGLENKALADSMPIANDMGLFLQKVNILKDFLGDVRDGRLYWPKAIWKLYVSEGEGVDALAKPENLPNAVACLNHLCANALTLVPKCLDYLSLLRNKSVLGFAAIPQLMAIATIDLFYNNPMLFRKSGNKIRRGLAVKMIERATDFESIKQVYFDYAMSISHKSRKALGTNPADKSFGDIAEACANIVRWIQIHDKKQGLPIRKASSTISTQIVLFFVVLAVAVIVAASQ</sequence>
<dbReference type="SFLD" id="SFLDS00005">
    <property type="entry name" value="Isoprenoid_Synthase_Type_I"/>
    <property type="match status" value="1"/>
</dbReference>
<dbReference type="Proteomes" id="UP001527925">
    <property type="component" value="Unassembled WGS sequence"/>
</dbReference>
<name>A0ABR4MZU4_9FUNG</name>
<dbReference type="SUPFAM" id="SSF48576">
    <property type="entry name" value="Terpenoid synthases"/>
    <property type="match status" value="1"/>
</dbReference>
<dbReference type="Gene3D" id="1.10.600.10">
    <property type="entry name" value="Farnesyl Diphosphate Synthase"/>
    <property type="match status" value="1"/>
</dbReference>
<gene>
    <name evidence="3" type="primary">ERG9</name>
    <name evidence="3" type="ORF">HK105_207746</name>
</gene>
<dbReference type="InterPro" id="IPR002060">
    <property type="entry name" value="Squ/phyt_synthse"/>
</dbReference>
<keyword evidence="4" id="KW-1185">Reference proteome</keyword>
<keyword evidence="3" id="KW-0808">Transferase</keyword>
<comment type="similarity">
    <text evidence="1">Belongs to the phytoene/squalene synthase family.</text>
</comment>
<feature type="transmembrane region" description="Helical" evidence="2">
    <location>
        <begin position="298"/>
        <end position="317"/>
    </location>
</feature>
<evidence type="ECO:0000313" key="4">
    <source>
        <dbReference type="Proteomes" id="UP001527925"/>
    </source>
</evidence>
<keyword evidence="2" id="KW-0812">Transmembrane</keyword>
<evidence type="ECO:0000256" key="1">
    <source>
        <dbReference type="ARBA" id="ARBA00006251"/>
    </source>
</evidence>
<accession>A0ABR4MZU4</accession>
<dbReference type="InterPro" id="IPR006449">
    <property type="entry name" value="Squal_synth-like"/>
</dbReference>
<evidence type="ECO:0000256" key="2">
    <source>
        <dbReference type="SAM" id="Phobius"/>
    </source>
</evidence>
<dbReference type="EMBL" id="JADGIZ020000058">
    <property type="protein sequence ID" value="KAL2912754.1"/>
    <property type="molecule type" value="Genomic_DNA"/>
</dbReference>
<dbReference type="GO" id="GO:0051996">
    <property type="term" value="F:squalene synthase [NAD(P)H] activity"/>
    <property type="evidence" value="ECO:0007669"/>
    <property type="project" value="UniProtKB-EC"/>
</dbReference>
<comment type="caution">
    <text evidence="3">The sequence shown here is derived from an EMBL/GenBank/DDBJ whole genome shotgun (WGS) entry which is preliminary data.</text>
</comment>
<dbReference type="EC" id="2.5.1.21" evidence="3"/>
<dbReference type="InterPro" id="IPR033904">
    <property type="entry name" value="Trans_IPPS_HH"/>
</dbReference>
<proteinExistence type="inferred from homology"/>
<dbReference type="InterPro" id="IPR044844">
    <property type="entry name" value="Trans_IPPS_euk-type"/>
</dbReference>
<dbReference type="CDD" id="cd00683">
    <property type="entry name" value="Trans_IPPS_HH"/>
    <property type="match status" value="1"/>
</dbReference>
<dbReference type="InterPro" id="IPR008949">
    <property type="entry name" value="Isoprenoid_synthase_dom_sf"/>
</dbReference>
<dbReference type="PANTHER" id="PTHR11626">
    <property type="entry name" value="FARNESYL-DIPHOSPHATE FARNESYLTRANSFERASE"/>
    <property type="match status" value="1"/>
</dbReference>
<dbReference type="PANTHER" id="PTHR11626:SF2">
    <property type="entry name" value="SQUALENE SYNTHASE"/>
    <property type="match status" value="1"/>
</dbReference>
<protein>
    <submittedName>
        <fullName evidence="3">Bifunctional farnesyl-diphosphate farnesyltransferase/squalene synthase</fullName>
        <ecNumber evidence="3">2.5.1.21</ecNumber>
    </submittedName>
</protein>
<dbReference type="SFLD" id="SFLDG01018">
    <property type="entry name" value="Squalene/Phytoene_Synthase_Lik"/>
    <property type="match status" value="1"/>
</dbReference>
<organism evidence="3 4">
    <name type="scientific">Polyrhizophydium stewartii</name>
    <dbReference type="NCBI Taxonomy" id="2732419"/>
    <lineage>
        <taxon>Eukaryota</taxon>
        <taxon>Fungi</taxon>
        <taxon>Fungi incertae sedis</taxon>
        <taxon>Chytridiomycota</taxon>
        <taxon>Chytridiomycota incertae sedis</taxon>
        <taxon>Chytridiomycetes</taxon>
        <taxon>Rhizophydiales</taxon>
        <taxon>Rhizophydiales incertae sedis</taxon>
        <taxon>Polyrhizophydium</taxon>
    </lineage>
</organism>
<dbReference type="NCBIfam" id="TIGR01559">
    <property type="entry name" value="squal_synth"/>
    <property type="match status" value="1"/>
</dbReference>
<dbReference type="Pfam" id="PF00494">
    <property type="entry name" value="SQS_PSY"/>
    <property type="match status" value="1"/>
</dbReference>
<evidence type="ECO:0000313" key="3">
    <source>
        <dbReference type="EMBL" id="KAL2912754.1"/>
    </source>
</evidence>